<dbReference type="InterPro" id="IPR029063">
    <property type="entry name" value="SAM-dependent_MTases_sf"/>
</dbReference>
<dbReference type="GO" id="GO:0008168">
    <property type="term" value="F:methyltransferase activity"/>
    <property type="evidence" value="ECO:0007669"/>
    <property type="project" value="UniProtKB-KW"/>
</dbReference>
<comment type="caution">
    <text evidence="1">The sequence shown here is derived from an EMBL/GenBank/DDBJ whole genome shotgun (WGS) entry which is preliminary data.</text>
</comment>
<organism evidence="1 2">
    <name type="scientific">Marinobacter lacisalsi</name>
    <dbReference type="NCBI Taxonomy" id="475979"/>
    <lineage>
        <taxon>Bacteria</taxon>
        <taxon>Pseudomonadati</taxon>
        <taxon>Pseudomonadota</taxon>
        <taxon>Gammaproteobacteria</taxon>
        <taxon>Pseudomonadales</taxon>
        <taxon>Marinobacteraceae</taxon>
        <taxon>Marinobacter</taxon>
    </lineage>
</organism>
<reference evidence="2" key="1">
    <citation type="journal article" date="2019" name="Int. J. Syst. Evol. Microbiol.">
        <title>The Global Catalogue of Microorganisms (GCM) 10K type strain sequencing project: providing services to taxonomists for standard genome sequencing and annotation.</title>
        <authorList>
            <consortium name="The Broad Institute Genomics Platform"/>
            <consortium name="The Broad Institute Genome Sequencing Center for Infectious Disease"/>
            <person name="Wu L."/>
            <person name="Ma J."/>
        </authorList>
    </citation>
    <scope>NUCLEOTIDE SEQUENCE [LARGE SCALE GENOMIC DNA]</scope>
    <source>
        <strain evidence="2">CECT 7297</strain>
    </source>
</reference>
<evidence type="ECO:0000313" key="2">
    <source>
        <dbReference type="Proteomes" id="UP001595798"/>
    </source>
</evidence>
<name>A0ABV8QL25_9GAMM</name>
<gene>
    <name evidence="1" type="ORF">ACFOZ5_18630</name>
</gene>
<protein>
    <submittedName>
        <fullName evidence="1">Class I SAM-dependent methyltransferase</fullName>
        <ecNumber evidence="1">2.1.1.-</ecNumber>
    </submittedName>
</protein>
<sequence length="219" mass="24928">MEARNLAARHFCSVCHRGPLTEFARVGPRLYRRCGCCGATLMDPQGWLSPGEEREVYRLHDNAVDDIGYRRFLSKLADPLLQQLTPGLKGLDFGCGPGPALAAMLEEQGMDVARYDPAFFPDDSVFRQQWDFITCTEVIEHLKDPLGVFHQLDAMLGQGGVLGVMTCFQTDDSRFANWHYRRDPTHIVFYREQTLQWLADHLGWSLEIPCKDVAIFHKP</sequence>
<keyword evidence="2" id="KW-1185">Reference proteome</keyword>
<dbReference type="EMBL" id="JBHSDI010000063">
    <property type="protein sequence ID" value="MFC4261042.1"/>
    <property type="molecule type" value="Genomic_DNA"/>
</dbReference>
<accession>A0ABV8QL25</accession>
<dbReference type="RefSeq" id="WP_379890182.1">
    <property type="nucleotide sequence ID" value="NZ_JBHSDI010000063.1"/>
</dbReference>
<dbReference type="Pfam" id="PF13489">
    <property type="entry name" value="Methyltransf_23"/>
    <property type="match status" value="1"/>
</dbReference>
<dbReference type="Proteomes" id="UP001595798">
    <property type="component" value="Unassembled WGS sequence"/>
</dbReference>
<evidence type="ECO:0000313" key="1">
    <source>
        <dbReference type="EMBL" id="MFC4261042.1"/>
    </source>
</evidence>
<keyword evidence="1" id="KW-0489">Methyltransferase</keyword>
<dbReference type="GO" id="GO:0032259">
    <property type="term" value="P:methylation"/>
    <property type="evidence" value="ECO:0007669"/>
    <property type="project" value="UniProtKB-KW"/>
</dbReference>
<dbReference type="Gene3D" id="3.40.50.150">
    <property type="entry name" value="Vaccinia Virus protein VP39"/>
    <property type="match status" value="1"/>
</dbReference>
<proteinExistence type="predicted"/>
<dbReference type="SUPFAM" id="SSF53335">
    <property type="entry name" value="S-adenosyl-L-methionine-dependent methyltransferases"/>
    <property type="match status" value="1"/>
</dbReference>
<dbReference type="EC" id="2.1.1.-" evidence="1"/>
<keyword evidence="1" id="KW-0808">Transferase</keyword>